<evidence type="ECO:0000313" key="1">
    <source>
        <dbReference type="EMBL" id="KZS15455.1"/>
    </source>
</evidence>
<accession>A0A164YP81</accession>
<dbReference type="AlphaFoldDB" id="A0A164YP81"/>
<protein>
    <submittedName>
        <fullName evidence="1">Uncharacterized protein</fullName>
    </submittedName>
</protein>
<organism evidence="1 2">
    <name type="scientific">Daphnia magna</name>
    <dbReference type="NCBI Taxonomy" id="35525"/>
    <lineage>
        <taxon>Eukaryota</taxon>
        <taxon>Metazoa</taxon>
        <taxon>Ecdysozoa</taxon>
        <taxon>Arthropoda</taxon>
        <taxon>Crustacea</taxon>
        <taxon>Branchiopoda</taxon>
        <taxon>Diplostraca</taxon>
        <taxon>Cladocera</taxon>
        <taxon>Anomopoda</taxon>
        <taxon>Daphniidae</taxon>
        <taxon>Daphnia</taxon>
    </lineage>
</organism>
<keyword evidence="2" id="KW-1185">Reference proteome</keyword>
<gene>
    <name evidence="1" type="ORF">APZ42_018641</name>
</gene>
<comment type="caution">
    <text evidence="1">The sequence shown here is derived from an EMBL/GenBank/DDBJ whole genome shotgun (WGS) entry which is preliminary data.</text>
</comment>
<reference evidence="1 2" key="1">
    <citation type="submission" date="2016-03" db="EMBL/GenBank/DDBJ databases">
        <title>EvidentialGene: Evidence-directed Construction of Genes on Genomes.</title>
        <authorList>
            <person name="Gilbert D.G."/>
            <person name="Choi J.-H."/>
            <person name="Mockaitis K."/>
            <person name="Colbourne J."/>
            <person name="Pfrender M."/>
        </authorList>
    </citation>
    <scope>NUCLEOTIDE SEQUENCE [LARGE SCALE GENOMIC DNA]</scope>
    <source>
        <strain evidence="1 2">Xinb3</strain>
        <tissue evidence="1">Complete organism</tissue>
    </source>
</reference>
<name>A0A164YP81_9CRUS</name>
<sequence length="79" mass="8936">MLLCHLGVLLATPRLFQQLYKEGCHGNGSLPWDIGWIVHDLTTVAQFYAALSRSCRDDEHAHVIQISKFGFTILRKKVA</sequence>
<evidence type="ECO:0000313" key="2">
    <source>
        <dbReference type="Proteomes" id="UP000076858"/>
    </source>
</evidence>
<proteinExistence type="predicted"/>
<dbReference type="Proteomes" id="UP000076858">
    <property type="component" value="Unassembled WGS sequence"/>
</dbReference>
<dbReference type="EMBL" id="LRGB01000868">
    <property type="protein sequence ID" value="KZS15455.1"/>
    <property type="molecule type" value="Genomic_DNA"/>
</dbReference>